<feature type="chain" id="PRO_5001595896" evidence="2">
    <location>
        <begin position="24"/>
        <end position="414"/>
    </location>
</feature>
<dbReference type="VEuPathDB" id="PiroplasmaDB:BBBOND_0110060"/>
<dbReference type="AlphaFoldDB" id="A0A061D264"/>
<protein>
    <submittedName>
        <fullName evidence="3">Uncharacterized protein</fullName>
    </submittedName>
</protein>
<name>A0A061D264_BABBI</name>
<dbReference type="OrthoDB" id="10554803at2759"/>
<evidence type="ECO:0000256" key="2">
    <source>
        <dbReference type="SAM" id="SignalP"/>
    </source>
</evidence>
<dbReference type="KEGG" id="bbig:BBBOND_0110060"/>
<dbReference type="GeneID" id="24563249"/>
<accession>A0A061D264</accession>
<sequence length="414" mass="46226">MRGNVCAGYVALLLAYQFVLVAAFSLRAPVRIAQSRSCLPRLLRGCGGGSHTSPPFWRIRSRNSQINAAEAVERIFCADPEASSISTAPPLNVVEGFFAIKRETKGPQLKQSLARAQIEWSEWEIRRFGYKLGTANRQLRKLAEKHKVMRNSFTSSKEELDKLRQAKHEVSVKLRIASRLRRLFITYRNGLLTNAQPRVPYVPLKYRNENVPTDFYSLGTRKSNNVKKSRKLKQQKEVERENRIRPGSQTTEELTDHQGVELSPSVGGRKGVHNVRSYSNRKSVPGDPDKSPASSVSPHWEADDAVPSLHNPGDEPLDRFGNTADPESHPDSGLLTHKAGQRSSLGDSRRQQGKSSGGVNKDKAQVEREILGLIAEAKNQAVGKKGLVSNPTLAKIQARYRNNSRPYRRLPKGL</sequence>
<proteinExistence type="predicted"/>
<evidence type="ECO:0000256" key="1">
    <source>
        <dbReference type="SAM" id="MobiDB-lite"/>
    </source>
</evidence>
<feature type="compositionally biased region" description="Basic and acidic residues" evidence="1">
    <location>
        <begin position="234"/>
        <end position="244"/>
    </location>
</feature>
<keyword evidence="2" id="KW-0732">Signal</keyword>
<keyword evidence="4" id="KW-1185">Reference proteome</keyword>
<evidence type="ECO:0000313" key="3">
    <source>
        <dbReference type="EMBL" id="CDR94708.1"/>
    </source>
</evidence>
<feature type="compositionally biased region" description="Basic residues" evidence="1">
    <location>
        <begin position="224"/>
        <end position="233"/>
    </location>
</feature>
<feature type="signal peptide" evidence="2">
    <location>
        <begin position="1"/>
        <end position="23"/>
    </location>
</feature>
<reference evidence="4" key="1">
    <citation type="journal article" date="2014" name="Nucleic Acids Res.">
        <title>The evolutionary dynamics of variant antigen genes in Babesia reveal a history of genomic innovation underlying host-parasite interaction.</title>
        <authorList>
            <person name="Jackson A.P."/>
            <person name="Otto T.D."/>
            <person name="Darby A."/>
            <person name="Ramaprasad A."/>
            <person name="Xia D."/>
            <person name="Echaide I.E."/>
            <person name="Farber M."/>
            <person name="Gahlot S."/>
            <person name="Gamble J."/>
            <person name="Gupta D."/>
            <person name="Gupta Y."/>
            <person name="Jackson L."/>
            <person name="Malandrin L."/>
            <person name="Malas T.B."/>
            <person name="Moussa E."/>
            <person name="Nair M."/>
            <person name="Reid A.J."/>
            <person name="Sanders M."/>
            <person name="Sharma J."/>
            <person name="Tracey A."/>
            <person name="Quail M.A."/>
            <person name="Weir W."/>
            <person name="Wastling J.M."/>
            <person name="Hall N."/>
            <person name="Willadsen P."/>
            <person name="Lingelbach K."/>
            <person name="Shiels B."/>
            <person name="Tait A."/>
            <person name="Berriman M."/>
            <person name="Allred D.R."/>
            <person name="Pain A."/>
        </authorList>
    </citation>
    <scope>NUCLEOTIDE SEQUENCE [LARGE SCALE GENOMIC DNA]</scope>
    <source>
        <strain evidence="4">Bond</strain>
    </source>
</reference>
<organism evidence="3 4">
    <name type="scientific">Babesia bigemina</name>
    <dbReference type="NCBI Taxonomy" id="5866"/>
    <lineage>
        <taxon>Eukaryota</taxon>
        <taxon>Sar</taxon>
        <taxon>Alveolata</taxon>
        <taxon>Apicomplexa</taxon>
        <taxon>Aconoidasida</taxon>
        <taxon>Piroplasmida</taxon>
        <taxon>Babesiidae</taxon>
        <taxon>Babesia</taxon>
    </lineage>
</organism>
<feature type="region of interest" description="Disordered" evidence="1">
    <location>
        <begin position="214"/>
        <end position="365"/>
    </location>
</feature>
<dbReference type="RefSeq" id="XP_012766894.1">
    <property type="nucleotide sequence ID" value="XM_012911440.1"/>
</dbReference>
<dbReference type="EMBL" id="LK391707">
    <property type="protein sequence ID" value="CDR94708.1"/>
    <property type="molecule type" value="Genomic_DNA"/>
</dbReference>
<dbReference type="Proteomes" id="UP000033188">
    <property type="component" value="Chromosome 1"/>
</dbReference>
<gene>
    <name evidence="3" type="ORF">BBBOND_0110060</name>
</gene>
<evidence type="ECO:0000313" key="4">
    <source>
        <dbReference type="Proteomes" id="UP000033188"/>
    </source>
</evidence>
<dbReference type="OMA" id="EWEIRRF"/>